<dbReference type="Gene3D" id="3.40.50.300">
    <property type="entry name" value="P-loop containing nucleotide triphosphate hydrolases"/>
    <property type="match status" value="2"/>
</dbReference>
<keyword evidence="5" id="KW-0547">Nucleotide-binding</keyword>
<feature type="transmembrane region" description="Helical" evidence="10">
    <location>
        <begin position="995"/>
        <end position="1015"/>
    </location>
</feature>
<protein>
    <submittedName>
        <fullName evidence="13">ABC-type xenobiotic transporter</fullName>
    </submittedName>
</protein>
<dbReference type="SUPFAM" id="SSF52540">
    <property type="entry name" value="P-loop containing nucleoside triphosphate hydrolases"/>
    <property type="match status" value="2"/>
</dbReference>
<feature type="domain" description="ABC transmembrane type-1" evidence="12">
    <location>
        <begin position="312"/>
        <end position="617"/>
    </location>
</feature>
<proteinExistence type="predicted"/>
<keyword evidence="4 10" id="KW-0812">Transmembrane</keyword>
<dbReference type="SMART" id="SM00382">
    <property type="entry name" value="AAA"/>
    <property type="match status" value="2"/>
</dbReference>
<dbReference type="Pfam" id="PF00134">
    <property type="entry name" value="Cyclin_N"/>
    <property type="match status" value="1"/>
</dbReference>
<dbReference type="Pfam" id="PF00005">
    <property type="entry name" value="ABC_tran"/>
    <property type="match status" value="2"/>
</dbReference>
<dbReference type="Proteomes" id="UP001219933">
    <property type="component" value="Chromosome 2"/>
</dbReference>
<dbReference type="PROSITE" id="PS00211">
    <property type="entry name" value="ABC_TRANSPORTER_1"/>
    <property type="match status" value="2"/>
</dbReference>
<reference evidence="13" key="1">
    <citation type="submission" date="2023-03" db="EMBL/GenBank/DDBJ databases">
        <title>Mating type loci evolution in Malassezia.</title>
        <authorList>
            <person name="Coelho M.A."/>
        </authorList>
    </citation>
    <scope>NUCLEOTIDE SEQUENCE</scope>
    <source>
        <strain evidence="13">CBS 11721</strain>
    </source>
</reference>
<evidence type="ECO:0000256" key="3">
    <source>
        <dbReference type="ARBA" id="ARBA00022475"/>
    </source>
</evidence>
<dbReference type="InterPro" id="IPR017871">
    <property type="entry name" value="ABC_transporter-like_CS"/>
</dbReference>
<feature type="transmembrane region" description="Helical" evidence="10">
    <location>
        <begin position="1074"/>
        <end position="1095"/>
    </location>
</feature>
<feature type="domain" description="ABC transporter" evidence="11">
    <location>
        <begin position="650"/>
        <end position="891"/>
    </location>
</feature>
<dbReference type="GO" id="GO:0016887">
    <property type="term" value="F:ATP hydrolysis activity"/>
    <property type="evidence" value="ECO:0007669"/>
    <property type="project" value="InterPro"/>
</dbReference>
<dbReference type="PROSITE" id="PS50929">
    <property type="entry name" value="ABC_TM1F"/>
    <property type="match status" value="2"/>
</dbReference>
<dbReference type="PANTHER" id="PTHR43394:SF15">
    <property type="entry name" value="ALPHA-FACTOR-TRANSPORTING ATPASE"/>
    <property type="match status" value="1"/>
</dbReference>
<dbReference type="PANTHER" id="PTHR43394">
    <property type="entry name" value="ATP-DEPENDENT PERMEASE MDL1, MITOCHONDRIAL"/>
    <property type="match status" value="1"/>
</dbReference>
<feature type="domain" description="ABC transmembrane type-1" evidence="12">
    <location>
        <begin position="963"/>
        <end position="1246"/>
    </location>
</feature>
<feature type="transmembrane region" description="Helical" evidence="10">
    <location>
        <begin position="448"/>
        <end position="469"/>
    </location>
</feature>
<feature type="domain" description="ABC transporter" evidence="11">
    <location>
        <begin position="1280"/>
        <end position="1517"/>
    </location>
</feature>
<dbReference type="InterPro" id="IPR003593">
    <property type="entry name" value="AAA+_ATPase"/>
</dbReference>
<dbReference type="EMBL" id="CP119878">
    <property type="protein sequence ID" value="WFD34945.1"/>
    <property type="molecule type" value="Genomic_DNA"/>
</dbReference>
<keyword evidence="7 10" id="KW-1133">Transmembrane helix</keyword>
<sequence length="1520" mass="164814">MSAPATECASAPMHRIHNSTSQPIAARDRFYGHQVFSEAAERYIMNLFSCSQDSVAATQEGAQKTSKDTPRLAHFIAYALYRTRLPVVVSYHALILLKRLKNRYPAARGSSGHRLFIAAYMLASKMVCDDSYNNKSWTIVCHGLLTLREVNQMERELLGYLALHINATPEELTEFASEFELYGAPCVTLEELCELRLLPSRATQPSFTADSKRNSLRAAATVTESKRMSTPTYTHSNPLRDSKRTIADCHSFSFEREKCVSPSSIPTSLPPTPGGVVTENKETLRCPSTKVEPAKVRPNLASLFNWVSRRDIWLLVVAIIAIFAAGCIPIVMTRVLGSAFAAFVQYNRSDPHANSELRRKVRDDSLILIGIAFGTVLFHFIATLSFRTVAERSVRRLRRLAFASLVKKEISWYDLGMGISADGKDVGAGGLLAIFNRDTDDVRMAIGVYVRSFLLHIATLCAGTVFALINCWDLTLVILASVPLLVATTMVTEIVGTPMLAYVRHNTSVLASFVETSTSQINTVKAYAVQDQQNNRFKATAVVGRRLYSRLSCVWGSRLGICSTLGLLTFVQGFGYGFHLVSTNRATPEIVVATFLATVLAMGQLQSALVLLSQIEKGKVAAAHIEVIMRSHTENKPEAEMRPPECRGEIVLHDVSFAYPSRPNTLVLDHVSMYFPAGEHTFVLGASGSGKSTIAQLVMGMYEPSAGHVVLDSQNMSHIDPQWRKEQICGVSQSSLVLEASLYDNVALGAPPGLARDRVYARVLEACTVMGIDEIARILPNGAETIVGRRGTALSGGQRQRLALARAYVRDPPVLILDEATSALDAASAARVHATIKHWRKNRTTIVITHTIAHVAPDDFCYLLADGRVVDSGFRFAVEQRGRQGALSRLFNAAKMQRTPPSSATLANSASPPASAHLPSPAISRSKAQCSTAVAMPTCNPRLGAIDAAIFVWRTLPNRLGMAAGLVCCMLSGLTTPVFSYFLTQVLLLLQTRDSSRVALLIGATAAAAVVDGLFKFARFSVMEILSAYWVYSVRKIAFSRVLLQDRAWYDKSENSASRLTTAVVKDTEDASAFLGYVVGQVTVVFAMVLGTLIYAFISGWQLTLCALGLLPFMLLIFIIQGVMAGRAERGSKRKREHVGDLVYDLASSVRELRAMALDRVLEHDFAKATTDAFNAGISAALVAASAAGLGESMTYVVEAVLYVVGGELLIHGVYDLHRFLIVINALVFAVAFSTSIASGIPATSKSVQAMLDARRLIVLEPDAGSDSKGNLHPPIFGDIDFCDVSFSYADGTRGIHNVSFSVHRGERVSLVGRSGCGKTTIAALLQRLYEPQSGTITIDGHALSTISATHLRSYLGVVGQSPVLFPATVAENIRCGASDAQITHAELVAAAQRARAHEFIEELPAGYNTVVGGTTSHLSGGQAQRIAVARAFARSARTLILDEFTASLDRNTADAVIDSVLGVRDANKSVLVITHDPRLMQRCDRIVVIDEGIVVEQGTYDELLASGGTLCHVLKTSVV</sequence>
<feature type="transmembrane region" description="Helical" evidence="10">
    <location>
        <begin position="1220"/>
        <end position="1241"/>
    </location>
</feature>
<feature type="region of interest" description="Disordered" evidence="9">
    <location>
        <begin position="900"/>
        <end position="921"/>
    </location>
</feature>
<evidence type="ECO:0000313" key="14">
    <source>
        <dbReference type="Proteomes" id="UP001219933"/>
    </source>
</evidence>
<evidence type="ECO:0000256" key="5">
    <source>
        <dbReference type="ARBA" id="ARBA00022741"/>
    </source>
</evidence>
<keyword evidence="2" id="KW-0813">Transport</keyword>
<dbReference type="SUPFAM" id="SSF47954">
    <property type="entry name" value="Cyclin-like"/>
    <property type="match status" value="1"/>
</dbReference>
<feature type="transmembrane region" description="Helical" evidence="10">
    <location>
        <begin position="590"/>
        <end position="612"/>
    </location>
</feature>
<feature type="transmembrane region" description="Helical" evidence="10">
    <location>
        <begin position="313"/>
        <end position="346"/>
    </location>
</feature>
<dbReference type="SUPFAM" id="SSF90123">
    <property type="entry name" value="ABC transporter transmembrane region"/>
    <property type="match status" value="2"/>
</dbReference>
<keyword evidence="14" id="KW-1185">Reference proteome</keyword>
<dbReference type="GO" id="GO:0005743">
    <property type="term" value="C:mitochondrial inner membrane"/>
    <property type="evidence" value="ECO:0007669"/>
    <property type="project" value="TreeGrafter"/>
</dbReference>
<dbReference type="FunFam" id="3.40.50.300:FF:000299">
    <property type="entry name" value="ABC transporter ATP-binding protein/permease"/>
    <property type="match status" value="1"/>
</dbReference>
<evidence type="ECO:0000313" key="13">
    <source>
        <dbReference type="EMBL" id="WFD34945.1"/>
    </source>
</evidence>
<dbReference type="Gene3D" id="1.10.472.10">
    <property type="entry name" value="Cyclin-like"/>
    <property type="match status" value="1"/>
</dbReference>
<dbReference type="CDD" id="cd20557">
    <property type="entry name" value="CYCLIN_ScPCL1-like"/>
    <property type="match status" value="1"/>
</dbReference>
<dbReference type="CDD" id="cd18577">
    <property type="entry name" value="ABC_6TM_Pgp_ABCB1_D1_like"/>
    <property type="match status" value="1"/>
</dbReference>
<evidence type="ECO:0000256" key="6">
    <source>
        <dbReference type="ARBA" id="ARBA00022840"/>
    </source>
</evidence>
<evidence type="ECO:0000256" key="8">
    <source>
        <dbReference type="ARBA" id="ARBA00023136"/>
    </source>
</evidence>
<dbReference type="InterPro" id="IPR027417">
    <property type="entry name" value="P-loop_NTPase"/>
</dbReference>
<evidence type="ECO:0000256" key="10">
    <source>
        <dbReference type="SAM" id="Phobius"/>
    </source>
</evidence>
<dbReference type="Pfam" id="PF00664">
    <property type="entry name" value="ABC_membrane"/>
    <property type="match status" value="2"/>
</dbReference>
<accession>A0AAF0ER60</accession>
<evidence type="ECO:0000256" key="1">
    <source>
        <dbReference type="ARBA" id="ARBA00004651"/>
    </source>
</evidence>
<feature type="transmembrane region" description="Helical" evidence="10">
    <location>
        <begin position="475"/>
        <end position="495"/>
    </location>
</feature>
<dbReference type="PROSITE" id="PS50893">
    <property type="entry name" value="ABC_TRANSPORTER_2"/>
    <property type="match status" value="2"/>
</dbReference>
<feature type="region of interest" description="Disordered" evidence="9">
    <location>
        <begin position="208"/>
        <end position="237"/>
    </location>
</feature>
<dbReference type="Gene3D" id="1.20.1560.10">
    <property type="entry name" value="ABC transporter type 1, transmembrane domain"/>
    <property type="match status" value="1"/>
</dbReference>
<dbReference type="InterPro" id="IPR039421">
    <property type="entry name" value="Type_1_exporter"/>
</dbReference>
<dbReference type="GO" id="GO:0015421">
    <property type="term" value="F:ABC-type oligopeptide transporter activity"/>
    <property type="evidence" value="ECO:0007669"/>
    <property type="project" value="TreeGrafter"/>
</dbReference>
<keyword evidence="8 10" id="KW-0472">Membrane</keyword>
<dbReference type="InterPro" id="IPR003439">
    <property type="entry name" value="ABC_transporter-like_ATP-bd"/>
</dbReference>
<feature type="transmembrane region" description="Helical" evidence="10">
    <location>
        <begin position="366"/>
        <end position="390"/>
    </location>
</feature>
<dbReference type="InterPro" id="IPR006671">
    <property type="entry name" value="Cyclin_N"/>
</dbReference>
<dbReference type="CDD" id="cd18578">
    <property type="entry name" value="ABC_6TM_Pgp_ABCB1_D2_like"/>
    <property type="match status" value="1"/>
</dbReference>
<dbReference type="InterPro" id="IPR036640">
    <property type="entry name" value="ABC1_TM_sf"/>
</dbReference>
<evidence type="ECO:0000256" key="4">
    <source>
        <dbReference type="ARBA" id="ARBA00022692"/>
    </source>
</evidence>
<dbReference type="InterPro" id="IPR011527">
    <property type="entry name" value="ABC1_TM_dom"/>
</dbReference>
<feature type="transmembrane region" description="Helical" evidence="10">
    <location>
        <begin position="960"/>
        <end position="983"/>
    </location>
</feature>
<evidence type="ECO:0000256" key="9">
    <source>
        <dbReference type="SAM" id="MobiDB-lite"/>
    </source>
</evidence>
<dbReference type="InterPro" id="IPR036915">
    <property type="entry name" value="Cyclin-like_sf"/>
</dbReference>
<comment type="subcellular location">
    <subcellularLocation>
        <location evidence="1">Cell membrane</location>
        <topology evidence="1">Multi-pass membrane protein</topology>
    </subcellularLocation>
</comment>
<keyword evidence="6" id="KW-0067">ATP-binding</keyword>
<evidence type="ECO:0000259" key="12">
    <source>
        <dbReference type="PROSITE" id="PS50929"/>
    </source>
</evidence>
<keyword evidence="3" id="KW-1003">Cell membrane</keyword>
<dbReference type="GO" id="GO:0005524">
    <property type="term" value="F:ATP binding"/>
    <property type="evidence" value="ECO:0007669"/>
    <property type="project" value="UniProtKB-KW"/>
</dbReference>
<organism evidence="13 14">
    <name type="scientific">Malassezia cuniculi</name>
    <dbReference type="NCBI Taxonomy" id="948313"/>
    <lineage>
        <taxon>Eukaryota</taxon>
        <taxon>Fungi</taxon>
        <taxon>Dikarya</taxon>
        <taxon>Basidiomycota</taxon>
        <taxon>Ustilaginomycotina</taxon>
        <taxon>Malasseziomycetes</taxon>
        <taxon>Malasseziales</taxon>
        <taxon>Malasseziaceae</taxon>
        <taxon>Malassezia</taxon>
    </lineage>
</organism>
<feature type="transmembrane region" description="Helical" evidence="10">
    <location>
        <begin position="555"/>
        <end position="578"/>
    </location>
</feature>
<feature type="compositionally biased region" description="Polar residues" evidence="9">
    <location>
        <begin position="228"/>
        <end position="237"/>
    </location>
</feature>
<dbReference type="GO" id="GO:0090374">
    <property type="term" value="P:oligopeptide export from mitochondrion"/>
    <property type="evidence" value="ECO:0007669"/>
    <property type="project" value="TreeGrafter"/>
</dbReference>
<evidence type="ECO:0000256" key="2">
    <source>
        <dbReference type="ARBA" id="ARBA00022448"/>
    </source>
</evidence>
<evidence type="ECO:0000259" key="11">
    <source>
        <dbReference type="PROSITE" id="PS50893"/>
    </source>
</evidence>
<dbReference type="GO" id="GO:0005886">
    <property type="term" value="C:plasma membrane"/>
    <property type="evidence" value="ECO:0007669"/>
    <property type="project" value="UniProtKB-SubCell"/>
</dbReference>
<feature type="transmembrane region" description="Helical" evidence="10">
    <location>
        <begin position="1101"/>
        <end position="1126"/>
    </location>
</feature>
<evidence type="ECO:0000256" key="7">
    <source>
        <dbReference type="ARBA" id="ARBA00022989"/>
    </source>
</evidence>
<name>A0AAF0ER60_9BASI</name>
<gene>
    <name evidence="13" type="primary">HST6</name>
    <name evidence="13" type="ORF">MCUN1_001791</name>
</gene>